<proteinExistence type="predicted"/>
<dbReference type="Proteomes" id="UP000308600">
    <property type="component" value="Unassembled WGS sequence"/>
</dbReference>
<evidence type="ECO:0000313" key="2">
    <source>
        <dbReference type="Proteomes" id="UP000308600"/>
    </source>
</evidence>
<dbReference type="EMBL" id="ML208262">
    <property type="protein sequence ID" value="TFK75630.1"/>
    <property type="molecule type" value="Genomic_DNA"/>
</dbReference>
<sequence length="97" mass="10717">MILLIGYSRGAGSKDNYTRSSSDETEGAQSLPEHSKVGSLVSCCSMFNVQRRGQREEPSLVAQVVESDWLVFMGYMAFRQSAKCSTIVAFCCKPNPR</sequence>
<protein>
    <submittedName>
        <fullName evidence="1">Uncharacterized protein</fullName>
    </submittedName>
</protein>
<organism evidence="1 2">
    <name type="scientific">Pluteus cervinus</name>
    <dbReference type="NCBI Taxonomy" id="181527"/>
    <lineage>
        <taxon>Eukaryota</taxon>
        <taxon>Fungi</taxon>
        <taxon>Dikarya</taxon>
        <taxon>Basidiomycota</taxon>
        <taxon>Agaricomycotina</taxon>
        <taxon>Agaricomycetes</taxon>
        <taxon>Agaricomycetidae</taxon>
        <taxon>Agaricales</taxon>
        <taxon>Pluteineae</taxon>
        <taxon>Pluteaceae</taxon>
        <taxon>Pluteus</taxon>
    </lineage>
</organism>
<accession>A0ACD3BCQ4</accession>
<name>A0ACD3BCQ4_9AGAR</name>
<keyword evidence="2" id="KW-1185">Reference proteome</keyword>
<evidence type="ECO:0000313" key="1">
    <source>
        <dbReference type="EMBL" id="TFK75630.1"/>
    </source>
</evidence>
<gene>
    <name evidence="1" type="ORF">BDN72DRAFT_447822</name>
</gene>
<reference evidence="1 2" key="1">
    <citation type="journal article" date="2019" name="Nat. Ecol. Evol.">
        <title>Megaphylogeny resolves global patterns of mushroom evolution.</title>
        <authorList>
            <person name="Varga T."/>
            <person name="Krizsan K."/>
            <person name="Foldi C."/>
            <person name="Dima B."/>
            <person name="Sanchez-Garcia M."/>
            <person name="Sanchez-Ramirez S."/>
            <person name="Szollosi G.J."/>
            <person name="Szarkandi J.G."/>
            <person name="Papp V."/>
            <person name="Albert L."/>
            <person name="Andreopoulos W."/>
            <person name="Angelini C."/>
            <person name="Antonin V."/>
            <person name="Barry K.W."/>
            <person name="Bougher N.L."/>
            <person name="Buchanan P."/>
            <person name="Buyck B."/>
            <person name="Bense V."/>
            <person name="Catcheside P."/>
            <person name="Chovatia M."/>
            <person name="Cooper J."/>
            <person name="Damon W."/>
            <person name="Desjardin D."/>
            <person name="Finy P."/>
            <person name="Geml J."/>
            <person name="Haridas S."/>
            <person name="Hughes K."/>
            <person name="Justo A."/>
            <person name="Karasinski D."/>
            <person name="Kautmanova I."/>
            <person name="Kiss B."/>
            <person name="Kocsube S."/>
            <person name="Kotiranta H."/>
            <person name="LaButti K.M."/>
            <person name="Lechner B.E."/>
            <person name="Liimatainen K."/>
            <person name="Lipzen A."/>
            <person name="Lukacs Z."/>
            <person name="Mihaltcheva S."/>
            <person name="Morgado L.N."/>
            <person name="Niskanen T."/>
            <person name="Noordeloos M.E."/>
            <person name="Ohm R.A."/>
            <person name="Ortiz-Santana B."/>
            <person name="Ovrebo C."/>
            <person name="Racz N."/>
            <person name="Riley R."/>
            <person name="Savchenko A."/>
            <person name="Shiryaev A."/>
            <person name="Soop K."/>
            <person name="Spirin V."/>
            <person name="Szebenyi C."/>
            <person name="Tomsovsky M."/>
            <person name="Tulloss R.E."/>
            <person name="Uehling J."/>
            <person name="Grigoriev I.V."/>
            <person name="Vagvolgyi C."/>
            <person name="Papp T."/>
            <person name="Martin F.M."/>
            <person name="Miettinen O."/>
            <person name="Hibbett D.S."/>
            <person name="Nagy L.G."/>
        </authorList>
    </citation>
    <scope>NUCLEOTIDE SEQUENCE [LARGE SCALE GENOMIC DNA]</scope>
    <source>
        <strain evidence="1 2">NL-1719</strain>
    </source>
</reference>